<evidence type="ECO:0000313" key="11">
    <source>
        <dbReference type="EMBL" id="ASJ26106.1"/>
    </source>
</evidence>
<dbReference type="PRINTS" id="PR00368">
    <property type="entry name" value="FADPNR"/>
</dbReference>
<evidence type="ECO:0000256" key="4">
    <source>
        <dbReference type="ARBA" id="ARBA00022490"/>
    </source>
</evidence>
<dbReference type="GO" id="GO:0016491">
    <property type="term" value="F:oxidoreductase activity"/>
    <property type="evidence" value="ECO:0007669"/>
    <property type="project" value="UniProtKB-KW"/>
</dbReference>
<gene>
    <name evidence="11" type="ORF">LHGZ1_3275</name>
</gene>
<dbReference type="PRINTS" id="PR00411">
    <property type="entry name" value="PNDRDTASEI"/>
</dbReference>
<feature type="domain" description="FAD/NAD(P)-binding" evidence="9">
    <location>
        <begin position="2"/>
        <end position="278"/>
    </location>
</feature>
<dbReference type="Gene3D" id="3.50.50.60">
    <property type="entry name" value="FAD/NAD(P)-binding domain"/>
    <property type="match status" value="2"/>
</dbReference>
<protein>
    <submittedName>
        <fullName evidence="11">Nitric oxide reductase</fullName>
    </submittedName>
</protein>
<evidence type="ECO:0000259" key="9">
    <source>
        <dbReference type="Pfam" id="PF07992"/>
    </source>
</evidence>
<dbReference type="Proteomes" id="UP000197424">
    <property type="component" value="Chromosome"/>
</dbReference>
<keyword evidence="8" id="KW-0520">NAD</keyword>
<evidence type="ECO:0000259" key="10">
    <source>
        <dbReference type="Pfam" id="PF18113"/>
    </source>
</evidence>
<dbReference type="Gene3D" id="3.30.390.120">
    <property type="match status" value="1"/>
</dbReference>
<organism evidence="11 12">
    <name type="scientific">Laribacter hongkongensis</name>
    <dbReference type="NCBI Taxonomy" id="168471"/>
    <lineage>
        <taxon>Bacteria</taxon>
        <taxon>Pseudomonadati</taxon>
        <taxon>Pseudomonadota</taxon>
        <taxon>Betaproteobacteria</taxon>
        <taxon>Neisseriales</taxon>
        <taxon>Aquaspirillaceae</taxon>
        <taxon>Laribacter</taxon>
    </lineage>
</organism>
<reference evidence="12" key="1">
    <citation type="submission" date="2017-06" db="EMBL/GenBank/DDBJ databases">
        <title>Whole genome sequence of Laribacter hongkongensis LHGZ1.</title>
        <authorList>
            <person name="Chen D."/>
            <person name="Wu H."/>
            <person name="Chen J."/>
        </authorList>
    </citation>
    <scope>NUCLEOTIDE SEQUENCE [LARGE SCALE GENOMIC DNA]</scope>
    <source>
        <strain evidence="12">LHGZ1</strain>
    </source>
</reference>
<dbReference type="SUPFAM" id="SSF51905">
    <property type="entry name" value="FAD/NAD(P)-binding domain"/>
    <property type="match status" value="2"/>
</dbReference>
<evidence type="ECO:0000313" key="12">
    <source>
        <dbReference type="Proteomes" id="UP000197424"/>
    </source>
</evidence>
<comment type="cofactor">
    <cofactor evidence="1">
        <name>FAD</name>
        <dbReference type="ChEBI" id="CHEBI:57692"/>
    </cofactor>
</comment>
<dbReference type="PANTHER" id="PTHR43429">
    <property type="entry name" value="PYRIDINE NUCLEOTIDE-DISULFIDE OXIDOREDUCTASE DOMAIN-CONTAINING"/>
    <property type="match status" value="1"/>
</dbReference>
<dbReference type="GO" id="GO:0005737">
    <property type="term" value="C:cytoplasm"/>
    <property type="evidence" value="ECO:0007669"/>
    <property type="project" value="UniProtKB-SubCell"/>
</dbReference>
<dbReference type="InterPro" id="IPR050260">
    <property type="entry name" value="FAD-bd_OxRdtase"/>
</dbReference>
<dbReference type="AlphaFoldDB" id="A0A248LP35"/>
<keyword evidence="5" id="KW-0285">Flavoprotein</keyword>
<comment type="subcellular location">
    <subcellularLocation>
        <location evidence="2">Cytoplasm</location>
    </subcellularLocation>
</comment>
<keyword evidence="4" id="KW-0963">Cytoplasm</keyword>
<dbReference type="PANTHER" id="PTHR43429:SF3">
    <property type="entry name" value="NITRITE REDUCTASE [NAD(P)H]"/>
    <property type="match status" value="1"/>
</dbReference>
<accession>A0A248LP35</accession>
<proteinExistence type="inferred from homology"/>
<comment type="similarity">
    <text evidence="3">Belongs to the FAD-dependent oxidoreductase family.</text>
</comment>
<dbReference type="InterPro" id="IPR036188">
    <property type="entry name" value="FAD/NAD-bd_sf"/>
</dbReference>
<evidence type="ECO:0000256" key="5">
    <source>
        <dbReference type="ARBA" id="ARBA00022630"/>
    </source>
</evidence>
<evidence type="ECO:0000256" key="3">
    <source>
        <dbReference type="ARBA" id="ARBA00006442"/>
    </source>
</evidence>
<dbReference type="Pfam" id="PF18113">
    <property type="entry name" value="Rbx_binding"/>
    <property type="match status" value="1"/>
</dbReference>
<sequence>MSIVIIGSGQAGYAVARELRRLDAGVPLVLLTRDGGESYPKPMLSVALAQGKTPAALVLASAGHMATTLDMQVVTGVEVTAIDRQARCVRTRQGDWPYRALVLATGAEPVAPALSGDGTGEVLAVNDLDSYARFRAQLPAGANVILLGAGLIGCEFACDLLASGHAVTLLDRAAWPAAGLLPQAAGTALLQALQQAGAGWHGNVNVLAVERSGGGLAVVLDDGRRLAGDLVLSAIGLRPRTALAAGAGLPCDHGILTDADGVTADPCIAALGDCAQPPSGWQPYIAPVAPLARRIAARLSGQIPVVAPALPVPVAFKTPLHPVVVQPPLRPGNWSVLDGTSGVEMACTDAAGEVCGFVLTGAHAGKRGVWQGRLRA</sequence>
<keyword evidence="6" id="KW-0274">FAD</keyword>
<evidence type="ECO:0000256" key="2">
    <source>
        <dbReference type="ARBA" id="ARBA00004496"/>
    </source>
</evidence>
<keyword evidence="7" id="KW-0560">Oxidoreductase</keyword>
<evidence type="ECO:0000256" key="1">
    <source>
        <dbReference type="ARBA" id="ARBA00001974"/>
    </source>
</evidence>
<dbReference type="InterPro" id="IPR023753">
    <property type="entry name" value="FAD/NAD-binding_dom"/>
</dbReference>
<dbReference type="InterPro" id="IPR041364">
    <property type="entry name" value="Rbx-bd"/>
</dbReference>
<evidence type="ECO:0000256" key="7">
    <source>
        <dbReference type="ARBA" id="ARBA00023002"/>
    </source>
</evidence>
<dbReference type="OrthoDB" id="9769238at2"/>
<feature type="domain" description="Rubredoxin binding" evidence="10">
    <location>
        <begin position="311"/>
        <end position="371"/>
    </location>
</feature>
<evidence type="ECO:0000256" key="8">
    <source>
        <dbReference type="ARBA" id="ARBA00023027"/>
    </source>
</evidence>
<name>A0A248LP35_9NEIS</name>
<evidence type="ECO:0000256" key="6">
    <source>
        <dbReference type="ARBA" id="ARBA00022827"/>
    </source>
</evidence>
<dbReference type="Pfam" id="PF07992">
    <property type="entry name" value="Pyr_redox_2"/>
    <property type="match status" value="1"/>
</dbReference>
<dbReference type="EMBL" id="CP022115">
    <property type="protein sequence ID" value="ASJ26106.1"/>
    <property type="molecule type" value="Genomic_DNA"/>
</dbReference>
<dbReference type="RefSeq" id="WP_088861697.1">
    <property type="nucleotide sequence ID" value="NZ_CP022115.1"/>
</dbReference>